<reference evidence="2" key="1">
    <citation type="journal article" date="2013" name="Proc. Natl. Acad. Sci. U.S.A.">
        <title>Improving the coverage of the cyanobacterial phylum using diversity-driven genome sequencing.</title>
        <authorList>
            <person name="Shih P.M."/>
            <person name="Wu D."/>
            <person name="Latifi A."/>
            <person name="Axen S.D."/>
            <person name="Fewer D.P."/>
            <person name="Talla E."/>
            <person name="Calteau A."/>
            <person name="Cai F."/>
            <person name="Tandeau de Marsac N."/>
            <person name="Rippka R."/>
            <person name="Herdman M."/>
            <person name="Sivonen K."/>
            <person name="Coursin T."/>
            <person name="Laurent T."/>
            <person name="Goodwin L."/>
            <person name="Nolan M."/>
            <person name="Davenport K.W."/>
            <person name="Han C.S."/>
            <person name="Rubin E.M."/>
            <person name="Eisen J.A."/>
            <person name="Woyke T."/>
            <person name="Gugger M."/>
            <person name="Kerfeld C.A."/>
        </authorList>
    </citation>
    <scope>NUCLEOTIDE SEQUENCE [LARGE SCALE GENOMIC DNA]</scope>
    <source>
        <strain evidence="2">ATCC 27899 / PCC 7122</strain>
    </source>
</reference>
<accession>K9ZM09</accession>
<evidence type="ECO:0000313" key="2">
    <source>
        <dbReference type="Proteomes" id="UP000010474"/>
    </source>
</evidence>
<dbReference type="AlphaFoldDB" id="K9ZM09"/>
<gene>
    <name evidence="1" type="ordered locus">Anacy_4227</name>
</gene>
<dbReference type="HOGENOM" id="CLU_2950064_0_0_3"/>
<keyword evidence="2" id="KW-1185">Reference proteome</keyword>
<proteinExistence type="predicted"/>
<dbReference type="KEGG" id="acy:Anacy_4227"/>
<dbReference type="EMBL" id="CP003659">
    <property type="protein sequence ID" value="AFZ59592.1"/>
    <property type="molecule type" value="Genomic_DNA"/>
</dbReference>
<evidence type="ECO:0000313" key="1">
    <source>
        <dbReference type="EMBL" id="AFZ59592.1"/>
    </source>
</evidence>
<protein>
    <submittedName>
        <fullName evidence="1">Uncharacterized protein</fullName>
    </submittedName>
</protein>
<organism evidence="1 2">
    <name type="scientific">Anabaena cylindrica (strain ATCC 27899 / PCC 7122)</name>
    <dbReference type="NCBI Taxonomy" id="272123"/>
    <lineage>
        <taxon>Bacteria</taxon>
        <taxon>Bacillati</taxon>
        <taxon>Cyanobacteriota</taxon>
        <taxon>Cyanophyceae</taxon>
        <taxon>Nostocales</taxon>
        <taxon>Nostocaceae</taxon>
        <taxon>Anabaena</taxon>
    </lineage>
</organism>
<dbReference type="STRING" id="272123.Anacy_4227"/>
<dbReference type="Proteomes" id="UP000010474">
    <property type="component" value="Chromosome"/>
</dbReference>
<name>K9ZM09_ANACC</name>
<sequence length="59" mass="6736">MTESRSNFKIGFDSYSAWTHCESFQQQYKTVTQSQVTLQVITYSPISLALNPTFIIKVA</sequence>